<dbReference type="Gene3D" id="3.30.1370.60">
    <property type="entry name" value="Hypothetical oxidoreductase yiak, domain 2"/>
    <property type="match status" value="1"/>
</dbReference>
<dbReference type="Gene3D" id="1.10.1530.10">
    <property type="match status" value="1"/>
</dbReference>
<dbReference type="EMBL" id="AP024747">
    <property type="protein sequence ID" value="BCY25458.1"/>
    <property type="molecule type" value="Genomic_DNA"/>
</dbReference>
<accession>A0AAD1KPN8</accession>
<evidence type="ECO:0008006" key="5">
    <source>
        <dbReference type="Google" id="ProtNLM"/>
    </source>
</evidence>
<comment type="similarity">
    <text evidence="1">Belongs to the LDH2/MDH2 oxidoreductase family.</text>
</comment>
<dbReference type="InterPro" id="IPR043143">
    <property type="entry name" value="Mal/L-sulf/L-lact_DH-like_NADP"/>
</dbReference>
<reference evidence="3" key="1">
    <citation type="submission" date="2021-06" db="EMBL/GenBank/DDBJ databases">
        <title>Genome sequence of Cutibacterium modestum strain KB17-24694.</title>
        <authorList>
            <person name="Dekio I."/>
            <person name="Asahina A."/>
            <person name="Nishida M."/>
        </authorList>
    </citation>
    <scope>NUCLEOTIDE SEQUENCE</scope>
    <source>
        <strain evidence="3">KB17-24694</strain>
    </source>
</reference>
<proteinExistence type="inferred from homology"/>
<evidence type="ECO:0000256" key="1">
    <source>
        <dbReference type="ARBA" id="ARBA00006056"/>
    </source>
</evidence>
<dbReference type="Pfam" id="PF02615">
    <property type="entry name" value="Ldh_2"/>
    <property type="match status" value="1"/>
</dbReference>
<dbReference type="PANTHER" id="PTHR11091">
    <property type="entry name" value="OXIDOREDUCTASE-RELATED"/>
    <property type="match status" value="1"/>
</dbReference>
<organism evidence="3 4">
    <name type="scientific">Cutibacterium modestum</name>
    <dbReference type="NCBI Taxonomy" id="2559073"/>
    <lineage>
        <taxon>Bacteria</taxon>
        <taxon>Bacillati</taxon>
        <taxon>Actinomycetota</taxon>
        <taxon>Actinomycetes</taxon>
        <taxon>Propionibacteriales</taxon>
        <taxon>Propionibacteriaceae</taxon>
        <taxon>Cutibacterium</taxon>
    </lineage>
</organism>
<dbReference type="GO" id="GO:0016491">
    <property type="term" value="F:oxidoreductase activity"/>
    <property type="evidence" value="ECO:0007669"/>
    <property type="project" value="UniProtKB-KW"/>
</dbReference>
<evidence type="ECO:0000256" key="2">
    <source>
        <dbReference type="ARBA" id="ARBA00023002"/>
    </source>
</evidence>
<gene>
    <name evidence="3" type="ORF">KB1_14480</name>
</gene>
<dbReference type="Proteomes" id="UP000825072">
    <property type="component" value="Chromosome 1"/>
</dbReference>
<dbReference type="SUPFAM" id="SSF89733">
    <property type="entry name" value="L-sulfolactate dehydrogenase-like"/>
    <property type="match status" value="1"/>
</dbReference>
<protein>
    <recommendedName>
        <fullName evidence="5">Ldh family oxidoreductase</fullName>
    </recommendedName>
</protein>
<name>A0AAD1KPN8_9ACTN</name>
<sequence>MGIPSRQGFPWPLTPAPITTNELIAAVAKTVIDAGVSREVAQVLARNCASCRRDGTTGHGLFRVPGYVKSLTSGWADGTVTGEAHQVESSYLRVNGRSGFAQPATAAIEQTTEQMLTETGVAVVAVHDTHHFSALRPDLEPWSRKGFIGLATVASGQLSMTAQGRTEAVMSTNPLAFATPVAGKDPLVFDFATSSISRGNFYC</sequence>
<dbReference type="AlphaFoldDB" id="A0AAD1KPN8"/>
<dbReference type="InterPro" id="IPR036111">
    <property type="entry name" value="Mal/L-sulfo/L-lacto_DH-like_sf"/>
</dbReference>
<dbReference type="PANTHER" id="PTHR11091:SF0">
    <property type="entry name" value="MALATE DEHYDROGENASE"/>
    <property type="match status" value="1"/>
</dbReference>
<evidence type="ECO:0000313" key="4">
    <source>
        <dbReference type="Proteomes" id="UP000825072"/>
    </source>
</evidence>
<keyword evidence="2" id="KW-0560">Oxidoreductase</keyword>
<dbReference type="InterPro" id="IPR043144">
    <property type="entry name" value="Mal/L-sulf/L-lact_DH-like_ah"/>
</dbReference>
<dbReference type="InterPro" id="IPR003767">
    <property type="entry name" value="Malate/L-lactate_DH-like"/>
</dbReference>
<evidence type="ECO:0000313" key="3">
    <source>
        <dbReference type="EMBL" id="BCY25458.1"/>
    </source>
</evidence>